<dbReference type="VEuPathDB" id="VectorBase:MDOMA2_018988"/>
<dbReference type="GO" id="GO:0006754">
    <property type="term" value="P:ATP biosynthetic process"/>
    <property type="evidence" value="ECO:0007669"/>
    <property type="project" value="TreeGrafter"/>
</dbReference>
<evidence type="ECO:0000256" key="5">
    <source>
        <dbReference type="ARBA" id="ARBA00032644"/>
    </source>
</evidence>
<dbReference type="Pfam" id="PF00293">
    <property type="entry name" value="NUDIX"/>
    <property type="match status" value="1"/>
</dbReference>
<dbReference type="InterPro" id="IPR015797">
    <property type="entry name" value="NUDIX_hydrolase-like_dom_sf"/>
</dbReference>
<keyword evidence="3" id="KW-0547">Nucleotide-binding</keyword>
<dbReference type="AlphaFoldDB" id="A0A1I8MSF5"/>
<proteinExistence type="inferred from homology"/>
<dbReference type="GO" id="GO:0004081">
    <property type="term" value="F:bis(5'-nucleosyl)-tetraphosphatase (asymmetrical) activity"/>
    <property type="evidence" value="ECO:0007669"/>
    <property type="project" value="TreeGrafter"/>
</dbReference>
<sequence length="168" mass="19642">MCLELKRSFELYNSNSNRIKTVYKMGKRAAGFVIFRRLRDEVEYLLLKASYGDFHWSSPKGHVDPGEDDYATAVRETQEEAGYSEDDLIIYKDNPITLNYEVRGKPKSVIYWLAELKDVSKEPVLSEEHTELKWLNKEAAKEIVGYKDNQQMIEKFHETILKLNNKSN</sequence>
<organism evidence="6">
    <name type="scientific">Musca domestica</name>
    <name type="common">House fly</name>
    <dbReference type="NCBI Taxonomy" id="7370"/>
    <lineage>
        <taxon>Eukaryota</taxon>
        <taxon>Metazoa</taxon>
        <taxon>Ecdysozoa</taxon>
        <taxon>Arthropoda</taxon>
        <taxon>Hexapoda</taxon>
        <taxon>Insecta</taxon>
        <taxon>Pterygota</taxon>
        <taxon>Neoptera</taxon>
        <taxon>Endopterygota</taxon>
        <taxon>Diptera</taxon>
        <taxon>Brachycera</taxon>
        <taxon>Muscomorpha</taxon>
        <taxon>Muscoidea</taxon>
        <taxon>Muscidae</taxon>
        <taxon>Musca</taxon>
    </lineage>
</organism>
<name>A0A1I8MSF5_MUSDO</name>
<comment type="similarity">
    <text evidence="1">Belongs to the Nudix hydrolase family.</text>
</comment>
<dbReference type="GO" id="GO:0000166">
    <property type="term" value="F:nucleotide binding"/>
    <property type="evidence" value="ECO:0007669"/>
    <property type="project" value="UniProtKB-KW"/>
</dbReference>
<dbReference type="EnsemblMetazoa" id="MDOA007983-RA">
    <property type="protein sequence ID" value="MDOA007983-PA"/>
    <property type="gene ID" value="MDOA007983"/>
</dbReference>
<dbReference type="VEuPathDB" id="VectorBase:MDOA007983"/>
<dbReference type="InterPro" id="IPR003565">
    <property type="entry name" value="Tetra_PHTase"/>
</dbReference>
<dbReference type="PANTHER" id="PTHR21340:SF0">
    <property type="entry name" value="BIS(5'-NUCLEOSYL)-TETRAPHOSPHATASE [ASYMMETRICAL]"/>
    <property type="match status" value="1"/>
</dbReference>
<keyword evidence="4" id="KW-0378">Hydrolase</keyword>
<dbReference type="SUPFAM" id="SSF55811">
    <property type="entry name" value="Nudix"/>
    <property type="match status" value="1"/>
</dbReference>
<dbReference type="STRING" id="7370.A0A1I8MSF5"/>
<protein>
    <recommendedName>
        <fullName evidence="2">Bis(5'-nucleosyl)-tetraphosphatase [asymmetrical]</fullName>
    </recommendedName>
    <alternativeName>
        <fullName evidence="5">Diadenosine 5',5'''-P1,P4-tetraphosphate asymmetrical hydrolase</fullName>
    </alternativeName>
</protein>
<dbReference type="GO" id="GO:0006167">
    <property type="term" value="P:AMP biosynthetic process"/>
    <property type="evidence" value="ECO:0007669"/>
    <property type="project" value="TreeGrafter"/>
</dbReference>
<reference evidence="6" key="1">
    <citation type="submission" date="2020-05" db="UniProtKB">
        <authorList>
            <consortium name="EnsemblMetazoa"/>
        </authorList>
    </citation>
    <scope>IDENTIFICATION</scope>
    <source>
        <strain evidence="6">Aabys</strain>
    </source>
</reference>
<evidence type="ECO:0000313" key="6">
    <source>
        <dbReference type="EnsemblMetazoa" id="MDOA007983-PA"/>
    </source>
</evidence>
<dbReference type="PRINTS" id="PR01405">
    <property type="entry name" value="TETRPHPHTASE"/>
</dbReference>
<dbReference type="PROSITE" id="PS00893">
    <property type="entry name" value="NUDIX_BOX"/>
    <property type="match status" value="1"/>
</dbReference>
<dbReference type="PANTHER" id="PTHR21340">
    <property type="entry name" value="DIADENOSINE 5,5-P1,P4-TETRAPHOSPHATE PYROPHOSPHOHYDROLASE MUTT"/>
    <property type="match status" value="1"/>
</dbReference>
<accession>A0A1I8MSF5</accession>
<evidence type="ECO:0000256" key="4">
    <source>
        <dbReference type="ARBA" id="ARBA00022801"/>
    </source>
</evidence>
<evidence type="ECO:0000256" key="3">
    <source>
        <dbReference type="ARBA" id="ARBA00022741"/>
    </source>
</evidence>
<dbReference type="InterPro" id="IPR051325">
    <property type="entry name" value="Nudix_hydrolase_domain"/>
</dbReference>
<evidence type="ECO:0000256" key="1">
    <source>
        <dbReference type="ARBA" id="ARBA00005582"/>
    </source>
</evidence>
<dbReference type="PROSITE" id="PS51462">
    <property type="entry name" value="NUDIX"/>
    <property type="match status" value="1"/>
</dbReference>
<dbReference type="CDD" id="cd03428">
    <property type="entry name" value="NUDIX_Ap4A_Nudt2"/>
    <property type="match status" value="1"/>
</dbReference>
<dbReference type="InterPro" id="IPR000086">
    <property type="entry name" value="NUDIX_hydrolase_dom"/>
</dbReference>
<dbReference type="InterPro" id="IPR020084">
    <property type="entry name" value="NUDIX_hydrolase_CS"/>
</dbReference>
<evidence type="ECO:0000256" key="2">
    <source>
        <dbReference type="ARBA" id="ARBA00018911"/>
    </source>
</evidence>
<dbReference type="Gene3D" id="3.90.79.10">
    <property type="entry name" value="Nucleoside Triphosphate Pyrophosphohydrolase"/>
    <property type="match status" value="1"/>
</dbReference>
<dbReference type="eggNOG" id="KOG2839">
    <property type="taxonomic scope" value="Eukaryota"/>
</dbReference>